<protein>
    <submittedName>
        <fullName evidence="2">Protein kinase domain-containing protein</fullName>
    </submittedName>
</protein>
<accession>A0A1I8BIZ3</accession>
<reference evidence="2" key="1">
    <citation type="submission" date="2016-11" db="UniProtKB">
        <authorList>
            <consortium name="WormBaseParasite"/>
        </authorList>
    </citation>
    <scope>IDENTIFICATION</scope>
</reference>
<dbReference type="Proteomes" id="UP000095281">
    <property type="component" value="Unplaced"/>
</dbReference>
<evidence type="ECO:0000313" key="2">
    <source>
        <dbReference type="WBParaSite" id="MhA1_Contig263.frz3.gene1"/>
    </source>
</evidence>
<keyword evidence="1" id="KW-1185">Reference proteome</keyword>
<name>A0A1I8BIZ3_MELHA</name>
<sequence length="98" mass="11535">MANLCVMVFDKVEMNIKQYYHYEVNKKDSDMKDYNKKLEFLTKIVIGAAQALARLHKYRYVHLNVKAQNFVYVEKPDHKKEEIPCKLTGLDNAVKLVI</sequence>
<dbReference type="WBParaSite" id="MhA1_Contig263.frz3.gene1">
    <property type="protein sequence ID" value="MhA1_Contig263.frz3.gene1"/>
    <property type="gene ID" value="MhA1_Contig263.frz3.gene1"/>
</dbReference>
<dbReference type="Gene3D" id="1.10.510.10">
    <property type="entry name" value="Transferase(Phosphotransferase) domain 1"/>
    <property type="match status" value="1"/>
</dbReference>
<dbReference type="SUPFAM" id="SSF56112">
    <property type="entry name" value="Protein kinase-like (PK-like)"/>
    <property type="match status" value="1"/>
</dbReference>
<dbReference type="AlphaFoldDB" id="A0A1I8BIZ3"/>
<dbReference type="InterPro" id="IPR011009">
    <property type="entry name" value="Kinase-like_dom_sf"/>
</dbReference>
<organism evidence="1 2">
    <name type="scientific">Meloidogyne hapla</name>
    <name type="common">Root-knot nematode worm</name>
    <dbReference type="NCBI Taxonomy" id="6305"/>
    <lineage>
        <taxon>Eukaryota</taxon>
        <taxon>Metazoa</taxon>
        <taxon>Ecdysozoa</taxon>
        <taxon>Nematoda</taxon>
        <taxon>Chromadorea</taxon>
        <taxon>Rhabditida</taxon>
        <taxon>Tylenchina</taxon>
        <taxon>Tylenchomorpha</taxon>
        <taxon>Tylenchoidea</taxon>
        <taxon>Meloidogynidae</taxon>
        <taxon>Meloidogyninae</taxon>
        <taxon>Meloidogyne</taxon>
    </lineage>
</organism>
<proteinExistence type="predicted"/>
<evidence type="ECO:0000313" key="1">
    <source>
        <dbReference type="Proteomes" id="UP000095281"/>
    </source>
</evidence>